<organism evidence="11 12">
    <name type="scientific">Digitaria exilis</name>
    <dbReference type="NCBI Taxonomy" id="1010633"/>
    <lineage>
        <taxon>Eukaryota</taxon>
        <taxon>Viridiplantae</taxon>
        <taxon>Streptophyta</taxon>
        <taxon>Embryophyta</taxon>
        <taxon>Tracheophyta</taxon>
        <taxon>Spermatophyta</taxon>
        <taxon>Magnoliopsida</taxon>
        <taxon>Liliopsida</taxon>
        <taxon>Poales</taxon>
        <taxon>Poaceae</taxon>
        <taxon>PACMAD clade</taxon>
        <taxon>Panicoideae</taxon>
        <taxon>Panicodae</taxon>
        <taxon>Paniceae</taxon>
        <taxon>Anthephorinae</taxon>
        <taxon>Digitaria</taxon>
    </lineage>
</organism>
<comment type="similarity">
    <text evidence="2">Belongs to the PC-esterase family. TBL subfamily.</text>
</comment>
<evidence type="ECO:0000313" key="11">
    <source>
        <dbReference type="EMBL" id="KAF8760478.1"/>
    </source>
</evidence>
<evidence type="ECO:0000256" key="6">
    <source>
        <dbReference type="ARBA" id="ARBA00022989"/>
    </source>
</evidence>
<keyword evidence="8" id="KW-0472">Membrane</keyword>
<evidence type="ECO:0000256" key="1">
    <source>
        <dbReference type="ARBA" id="ARBA00004323"/>
    </source>
</evidence>
<accession>A0A835KNR5</accession>
<reference evidence="11" key="1">
    <citation type="submission" date="2020-07" db="EMBL/GenBank/DDBJ databases">
        <title>Genome sequence and genetic diversity analysis of an under-domesticated orphan crop, white fonio (Digitaria exilis).</title>
        <authorList>
            <person name="Bennetzen J.L."/>
            <person name="Chen S."/>
            <person name="Ma X."/>
            <person name="Wang X."/>
            <person name="Yssel A.E.J."/>
            <person name="Chaluvadi S.R."/>
            <person name="Johnson M."/>
            <person name="Gangashetty P."/>
            <person name="Hamidou F."/>
            <person name="Sanogo M.D."/>
            <person name="Zwaenepoel A."/>
            <person name="Wallace J."/>
            <person name="Van De Peer Y."/>
            <person name="Van Deynze A."/>
        </authorList>
    </citation>
    <scope>NUCLEOTIDE SEQUENCE</scope>
    <source>
        <tissue evidence="11">Leaves</tissue>
    </source>
</reference>
<dbReference type="OrthoDB" id="630188at2759"/>
<dbReference type="GO" id="GO:0000139">
    <property type="term" value="C:Golgi membrane"/>
    <property type="evidence" value="ECO:0007669"/>
    <property type="project" value="UniProtKB-SubCell"/>
</dbReference>
<evidence type="ECO:0000259" key="10">
    <source>
        <dbReference type="Pfam" id="PF14416"/>
    </source>
</evidence>
<gene>
    <name evidence="11" type="ORF">HU200_010100</name>
</gene>
<protein>
    <recommendedName>
        <fullName evidence="13">Trichome birefringence-like N-terminal domain-containing protein</fullName>
    </recommendedName>
</protein>
<feature type="domain" description="Trichome birefringence-like C-terminal" evidence="9">
    <location>
        <begin position="196"/>
        <end position="458"/>
    </location>
</feature>
<keyword evidence="3" id="KW-0808">Transferase</keyword>
<dbReference type="PANTHER" id="PTHR32285:SF44">
    <property type="entry name" value="OS06G0531400 PROTEIN"/>
    <property type="match status" value="1"/>
</dbReference>
<sequence length="463" mass="50872">MAGPFTWLVRISGAVVNPRSTPFVQMAPTEIHTAASSVTCVSYTPNRSVLRNDRSKRMRALGYSGDRAMLRSQAIDPCHIACPYIWRCLHRRSPGGTRSPIANVMAPERRRCWAPLPLRVAVMVIVALAAAALPGSAASAAAGCDLFRGRWVADESYPLYDASACPFVPDVFDCRRNGRPDDAYLKFRWSPANCQLPRFDGVDLLRRWRGKTVMFVGDSLSMNQWVSLACMLHAAAPAPVRATMTSGEPVSSVRFEEYDLLLVLYHTTFLVDVVQEDIGRVLKLDSMRNASAWLGAHLLVFNTWHWWTYRGASQVWDFVQDGNSTYRDMDRLTAFSKGLSTWARWVDANVDASKQQEGEVAKAPVAGGGSCLKQTRPLQEATDAAGGGTSPSPEQGVVRGVIGGMRSPVALLDITALSQLRIDAHPSVYAGPGRDGMDCTHWCIAGLPDAWNHIMYAMLLQRG</sequence>
<keyword evidence="6" id="KW-1133">Transmembrane helix</keyword>
<dbReference type="InterPro" id="IPR025846">
    <property type="entry name" value="TBL_N"/>
</dbReference>
<comment type="subcellular location">
    <subcellularLocation>
        <location evidence="1">Golgi apparatus membrane</location>
        <topology evidence="1">Single-pass type II membrane protein</topology>
    </subcellularLocation>
</comment>
<evidence type="ECO:0000313" key="12">
    <source>
        <dbReference type="Proteomes" id="UP000636709"/>
    </source>
</evidence>
<evidence type="ECO:0000256" key="7">
    <source>
        <dbReference type="ARBA" id="ARBA00023034"/>
    </source>
</evidence>
<dbReference type="PANTHER" id="PTHR32285">
    <property type="entry name" value="PROTEIN TRICHOME BIREFRINGENCE-LIKE 9-RELATED"/>
    <property type="match status" value="1"/>
</dbReference>
<proteinExistence type="inferred from homology"/>
<name>A0A835KNR5_9POAL</name>
<dbReference type="EMBL" id="JACEFO010000708">
    <property type="protein sequence ID" value="KAF8760478.1"/>
    <property type="molecule type" value="Genomic_DNA"/>
</dbReference>
<dbReference type="GO" id="GO:1990538">
    <property type="term" value="F:xylan O-acetyltransferase activity"/>
    <property type="evidence" value="ECO:0007669"/>
    <property type="project" value="UniProtKB-ARBA"/>
</dbReference>
<keyword evidence="7" id="KW-0333">Golgi apparatus</keyword>
<feature type="domain" description="Trichome birefringence-like N-terminal" evidence="10">
    <location>
        <begin position="143"/>
        <end position="195"/>
    </location>
</feature>
<evidence type="ECO:0000256" key="8">
    <source>
        <dbReference type="ARBA" id="ARBA00023136"/>
    </source>
</evidence>
<comment type="caution">
    <text evidence="11">The sequence shown here is derived from an EMBL/GenBank/DDBJ whole genome shotgun (WGS) entry which is preliminary data.</text>
</comment>
<evidence type="ECO:0000256" key="4">
    <source>
        <dbReference type="ARBA" id="ARBA00022692"/>
    </source>
</evidence>
<keyword evidence="5" id="KW-0735">Signal-anchor</keyword>
<dbReference type="Pfam" id="PF13839">
    <property type="entry name" value="PC-Esterase"/>
    <property type="match status" value="1"/>
</dbReference>
<dbReference type="InterPro" id="IPR029962">
    <property type="entry name" value="TBL"/>
</dbReference>
<keyword evidence="12" id="KW-1185">Reference proteome</keyword>
<dbReference type="AlphaFoldDB" id="A0A835KNR5"/>
<dbReference type="Pfam" id="PF14416">
    <property type="entry name" value="PMR5N"/>
    <property type="match status" value="1"/>
</dbReference>
<evidence type="ECO:0000259" key="9">
    <source>
        <dbReference type="Pfam" id="PF13839"/>
    </source>
</evidence>
<dbReference type="Proteomes" id="UP000636709">
    <property type="component" value="Unassembled WGS sequence"/>
</dbReference>
<dbReference type="InterPro" id="IPR026057">
    <property type="entry name" value="TBL_C"/>
</dbReference>
<evidence type="ECO:0008006" key="13">
    <source>
        <dbReference type="Google" id="ProtNLM"/>
    </source>
</evidence>
<evidence type="ECO:0000256" key="5">
    <source>
        <dbReference type="ARBA" id="ARBA00022968"/>
    </source>
</evidence>
<evidence type="ECO:0000256" key="3">
    <source>
        <dbReference type="ARBA" id="ARBA00022679"/>
    </source>
</evidence>
<keyword evidence="4" id="KW-0812">Transmembrane</keyword>
<evidence type="ECO:0000256" key="2">
    <source>
        <dbReference type="ARBA" id="ARBA00007727"/>
    </source>
</evidence>